<comment type="caution">
    <text evidence="2">The sequence shown here is derived from an EMBL/GenBank/DDBJ whole genome shotgun (WGS) entry which is preliminary data.</text>
</comment>
<evidence type="ECO:0000313" key="2">
    <source>
        <dbReference type="EMBL" id="GAA4774676.1"/>
    </source>
</evidence>
<name>A0ABP9A8T0_9ACTN</name>
<feature type="signal peptide" evidence="1">
    <location>
        <begin position="1"/>
        <end position="35"/>
    </location>
</feature>
<dbReference type="EMBL" id="BAABJV010000004">
    <property type="protein sequence ID" value="GAA4774676.1"/>
    <property type="molecule type" value="Genomic_DNA"/>
</dbReference>
<feature type="chain" id="PRO_5045905396" evidence="1">
    <location>
        <begin position="36"/>
        <end position="65"/>
    </location>
</feature>
<organism evidence="2 3">
    <name type="scientific">Streptomyces sanyensis</name>
    <dbReference type="NCBI Taxonomy" id="568869"/>
    <lineage>
        <taxon>Bacteria</taxon>
        <taxon>Bacillati</taxon>
        <taxon>Actinomycetota</taxon>
        <taxon>Actinomycetes</taxon>
        <taxon>Kitasatosporales</taxon>
        <taxon>Streptomycetaceae</taxon>
        <taxon>Streptomyces</taxon>
    </lineage>
</organism>
<proteinExistence type="predicted"/>
<dbReference type="Proteomes" id="UP001501147">
    <property type="component" value="Unassembled WGS sequence"/>
</dbReference>
<sequence length="65" mass="6062">MRAHALPCSRRPAAGPLATAVLAAGLCLAAAPATAAATAGTAPAVAAALPSAQQHAAAADGFSWG</sequence>
<accession>A0ABP9A8T0</accession>
<dbReference type="RefSeq" id="WP_345612954.1">
    <property type="nucleotide sequence ID" value="NZ_BAABJV010000004.1"/>
</dbReference>
<keyword evidence="1" id="KW-0732">Signal</keyword>
<reference evidence="3" key="1">
    <citation type="journal article" date="2019" name="Int. J. Syst. Evol. Microbiol.">
        <title>The Global Catalogue of Microorganisms (GCM) 10K type strain sequencing project: providing services to taxonomists for standard genome sequencing and annotation.</title>
        <authorList>
            <consortium name="The Broad Institute Genomics Platform"/>
            <consortium name="The Broad Institute Genome Sequencing Center for Infectious Disease"/>
            <person name="Wu L."/>
            <person name="Ma J."/>
        </authorList>
    </citation>
    <scope>NUCLEOTIDE SEQUENCE [LARGE SCALE GENOMIC DNA]</scope>
    <source>
        <strain evidence="3">JCM 18324</strain>
    </source>
</reference>
<keyword evidence="3" id="KW-1185">Reference proteome</keyword>
<protein>
    <submittedName>
        <fullName evidence="2">Uncharacterized protein</fullName>
    </submittedName>
</protein>
<evidence type="ECO:0000313" key="3">
    <source>
        <dbReference type="Proteomes" id="UP001501147"/>
    </source>
</evidence>
<gene>
    <name evidence="2" type="ORF">GCM10023329_23800</name>
</gene>
<evidence type="ECO:0000256" key="1">
    <source>
        <dbReference type="SAM" id="SignalP"/>
    </source>
</evidence>